<dbReference type="Pfam" id="PF01381">
    <property type="entry name" value="HTH_3"/>
    <property type="match status" value="1"/>
</dbReference>
<proteinExistence type="predicted"/>
<protein>
    <submittedName>
        <fullName evidence="2">Helix-turn-helix domain-containing protein</fullName>
    </submittedName>
</protein>
<gene>
    <name evidence="2" type="ORF">ACFQS9_21635</name>
</gene>
<evidence type="ECO:0000259" key="1">
    <source>
        <dbReference type="PROSITE" id="PS50943"/>
    </source>
</evidence>
<dbReference type="CDD" id="cd00093">
    <property type="entry name" value="HTH_XRE"/>
    <property type="match status" value="1"/>
</dbReference>
<name>A0ABW2S4M8_9NOCA</name>
<evidence type="ECO:0000313" key="2">
    <source>
        <dbReference type="EMBL" id="MFC7450503.1"/>
    </source>
</evidence>
<dbReference type="Proteomes" id="UP001596484">
    <property type="component" value="Unassembled WGS sequence"/>
</dbReference>
<dbReference type="EMBL" id="JBHTCS010000026">
    <property type="protein sequence ID" value="MFC7450503.1"/>
    <property type="molecule type" value="Genomic_DNA"/>
</dbReference>
<keyword evidence="3" id="KW-1185">Reference proteome</keyword>
<reference evidence="3" key="1">
    <citation type="journal article" date="2019" name="Int. J. Syst. Evol. Microbiol.">
        <title>The Global Catalogue of Microorganisms (GCM) 10K type strain sequencing project: providing services to taxonomists for standard genome sequencing and annotation.</title>
        <authorList>
            <consortium name="The Broad Institute Genomics Platform"/>
            <consortium name="The Broad Institute Genome Sequencing Center for Infectious Disease"/>
            <person name="Wu L."/>
            <person name="Ma J."/>
        </authorList>
    </citation>
    <scope>NUCLEOTIDE SEQUENCE [LARGE SCALE GENOMIC DNA]</scope>
    <source>
        <strain evidence="3">ICMP 19430</strain>
    </source>
</reference>
<dbReference type="SMART" id="SM00530">
    <property type="entry name" value="HTH_XRE"/>
    <property type="match status" value="1"/>
</dbReference>
<sequence>MTANELPEAAARGSTDAIRRRMRTAGVTQRQLAKAIGISRSTMRRRLNGEREMRAADVLKIARFLEVPLTDLIPDEGQP</sequence>
<dbReference type="PROSITE" id="PS50943">
    <property type="entry name" value="HTH_CROC1"/>
    <property type="match status" value="1"/>
</dbReference>
<feature type="domain" description="HTH cro/C1-type" evidence="1">
    <location>
        <begin position="18"/>
        <end position="72"/>
    </location>
</feature>
<accession>A0ABW2S4M8</accession>
<organism evidence="2 3">
    <name type="scientific">Rhodococcus daqingensis</name>
    <dbReference type="NCBI Taxonomy" id="2479363"/>
    <lineage>
        <taxon>Bacteria</taxon>
        <taxon>Bacillati</taxon>
        <taxon>Actinomycetota</taxon>
        <taxon>Actinomycetes</taxon>
        <taxon>Mycobacteriales</taxon>
        <taxon>Nocardiaceae</taxon>
        <taxon>Rhodococcus</taxon>
    </lineage>
</organism>
<comment type="caution">
    <text evidence="2">The sequence shown here is derived from an EMBL/GenBank/DDBJ whole genome shotgun (WGS) entry which is preliminary data.</text>
</comment>
<dbReference type="SUPFAM" id="SSF47413">
    <property type="entry name" value="lambda repressor-like DNA-binding domains"/>
    <property type="match status" value="1"/>
</dbReference>
<dbReference type="InterPro" id="IPR001387">
    <property type="entry name" value="Cro/C1-type_HTH"/>
</dbReference>
<dbReference type="Gene3D" id="1.10.260.40">
    <property type="entry name" value="lambda repressor-like DNA-binding domains"/>
    <property type="match status" value="1"/>
</dbReference>
<dbReference type="RefSeq" id="WP_378408500.1">
    <property type="nucleotide sequence ID" value="NZ_JBHTCS010000026.1"/>
</dbReference>
<evidence type="ECO:0000313" key="3">
    <source>
        <dbReference type="Proteomes" id="UP001596484"/>
    </source>
</evidence>
<dbReference type="InterPro" id="IPR010982">
    <property type="entry name" value="Lambda_DNA-bd_dom_sf"/>
</dbReference>